<dbReference type="STRING" id="1291742.LOOC260_119490"/>
<gene>
    <name evidence="2" type="ORF">LOOC260_119490</name>
</gene>
<evidence type="ECO:0000313" key="2">
    <source>
        <dbReference type="EMBL" id="BAP86455.1"/>
    </source>
</evidence>
<dbReference type="RefSeq" id="WP_041094532.1">
    <property type="nucleotide sequence ID" value="NZ_AP014680.1"/>
</dbReference>
<protein>
    <submittedName>
        <fullName evidence="2">Glyoxalase</fullName>
    </submittedName>
</protein>
<feature type="domain" description="VOC" evidence="1">
    <location>
        <begin position="5"/>
        <end position="125"/>
    </location>
</feature>
<dbReference type="InterPro" id="IPR029068">
    <property type="entry name" value="Glyas_Bleomycin-R_OHBP_Dase"/>
</dbReference>
<dbReference type="AlphaFoldDB" id="A0A0A1GWP2"/>
<dbReference type="InterPro" id="IPR037523">
    <property type="entry name" value="VOC_core"/>
</dbReference>
<dbReference type="PANTHER" id="PTHR21366:SF14">
    <property type="entry name" value="GLYOXALASE DOMAIN-CONTAINING PROTEIN 5"/>
    <property type="match status" value="1"/>
</dbReference>
<evidence type="ECO:0000313" key="3">
    <source>
        <dbReference type="Proteomes" id="UP000031620"/>
    </source>
</evidence>
<dbReference type="InterPro" id="IPR050383">
    <property type="entry name" value="GlyoxalaseI/FosfomycinResist"/>
</dbReference>
<organism evidence="2 3">
    <name type="scientific">Paucilactobacillus hokkaidonensis JCM 18461</name>
    <dbReference type="NCBI Taxonomy" id="1291742"/>
    <lineage>
        <taxon>Bacteria</taxon>
        <taxon>Bacillati</taxon>
        <taxon>Bacillota</taxon>
        <taxon>Bacilli</taxon>
        <taxon>Lactobacillales</taxon>
        <taxon>Lactobacillaceae</taxon>
        <taxon>Paucilactobacillus</taxon>
    </lineage>
</organism>
<dbReference type="PANTHER" id="PTHR21366">
    <property type="entry name" value="GLYOXALASE FAMILY PROTEIN"/>
    <property type="match status" value="1"/>
</dbReference>
<dbReference type="KEGG" id="lho:LOOC260_119490"/>
<sequence>MKIRDIDHITLTVTDLDATLRFYHEVFDMPIIESDDGRQSVLCGKQEIKFQLIDHPHKPLAGVPTVGAADFCIIVKDPLEDVKNHLASYYVPLIAGPVERNGAHGKMTSLYVNDPDNNLIEVSEYN</sequence>
<dbReference type="SUPFAM" id="SSF54593">
    <property type="entry name" value="Glyoxalase/Bleomycin resistance protein/Dihydroxybiphenyl dioxygenase"/>
    <property type="match status" value="1"/>
</dbReference>
<name>A0A0A1GWP2_9LACO</name>
<evidence type="ECO:0000259" key="1">
    <source>
        <dbReference type="PROSITE" id="PS51819"/>
    </source>
</evidence>
<dbReference type="Proteomes" id="UP000031620">
    <property type="component" value="Chromosome"/>
</dbReference>
<dbReference type="PROSITE" id="PS51819">
    <property type="entry name" value="VOC"/>
    <property type="match status" value="1"/>
</dbReference>
<dbReference type="InterPro" id="IPR004360">
    <property type="entry name" value="Glyas_Fos-R_dOase_dom"/>
</dbReference>
<proteinExistence type="predicted"/>
<dbReference type="EMBL" id="AP014680">
    <property type="protein sequence ID" value="BAP86455.1"/>
    <property type="molecule type" value="Genomic_DNA"/>
</dbReference>
<accession>A0A0A1GWP2</accession>
<dbReference type="Pfam" id="PF00903">
    <property type="entry name" value="Glyoxalase"/>
    <property type="match status" value="1"/>
</dbReference>
<reference evidence="2 3" key="1">
    <citation type="submission" date="2014-11" db="EMBL/GenBank/DDBJ databases">
        <title>Complete genome sequence and analysis of Lactobacillus hokkaidonensis LOOC260T.</title>
        <authorList>
            <person name="Tanizawa Y."/>
            <person name="Tohno M."/>
            <person name="Kaminuma E."/>
            <person name="Nakamura Y."/>
            <person name="Arita M."/>
        </authorList>
    </citation>
    <scope>NUCLEOTIDE SEQUENCE [LARGE SCALE GENOMIC DNA]</scope>
    <source>
        <strain evidence="2 3">LOOC260</strain>
    </source>
</reference>
<dbReference type="Gene3D" id="3.10.180.10">
    <property type="entry name" value="2,3-Dihydroxybiphenyl 1,2-Dioxygenase, domain 1"/>
    <property type="match status" value="1"/>
</dbReference>
<dbReference type="HOGENOM" id="CLU_046006_4_3_9"/>